<feature type="region of interest" description="Disordered" evidence="3">
    <location>
        <begin position="789"/>
        <end position="841"/>
    </location>
</feature>
<name>A0A8B7XTV5_ACAPL</name>
<evidence type="ECO:0000256" key="4">
    <source>
        <dbReference type="SAM" id="SignalP"/>
    </source>
</evidence>
<dbReference type="GO" id="GO:0005524">
    <property type="term" value="F:ATP binding"/>
    <property type="evidence" value="ECO:0007669"/>
    <property type="project" value="UniProtKB-KW"/>
</dbReference>
<dbReference type="InterPro" id="IPR013783">
    <property type="entry name" value="Ig-like_fold"/>
</dbReference>
<dbReference type="RefSeq" id="XP_022083662.1">
    <property type="nucleotide sequence ID" value="XM_022227970.1"/>
</dbReference>
<dbReference type="InterPro" id="IPR007110">
    <property type="entry name" value="Ig-like_dom"/>
</dbReference>
<keyword evidence="2" id="KW-0067">ATP-binding</keyword>
<reference evidence="7 8" key="1">
    <citation type="submission" date="2025-04" db="UniProtKB">
        <authorList>
            <consortium name="RefSeq"/>
        </authorList>
    </citation>
    <scope>IDENTIFICATION</scope>
</reference>
<evidence type="ECO:0000313" key="7">
    <source>
        <dbReference type="RefSeq" id="XP_022083661.1"/>
    </source>
</evidence>
<dbReference type="SUPFAM" id="SSF52047">
    <property type="entry name" value="RNI-like"/>
    <property type="match status" value="1"/>
</dbReference>
<dbReference type="Pfam" id="PF05729">
    <property type="entry name" value="NACHT"/>
    <property type="match status" value="1"/>
</dbReference>
<feature type="compositionally biased region" description="Polar residues" evidence="3">
    <location>
        <begin position="821"/>
        <end position="834"/>
    </location>
</feature>
<sequence length="1513" mass="168335">MAYCILWICVYVGLSAAEYNTCPAGSSETIRGVFGTPRYAQRGIWHVMTCPEFRSGETLDGVIWYKGESMSDQSKVRLISRYFGKVLPGKDGFEITLDFRLIIQDVVQEDEGRYLCLVSPSDSGNRFGQIDINVIGDTFPPSSSEELSAVSFQRGGRQMLPCQCASESPDTPSVVYWSMGEGVTTDTEIIGARFSDGTTLQIQHGADYSIGSDASLTVNSLTDLHDNQRFWCHAFQSDGTFKNCYTDVDIKGENGASNALRASETSFYLQEGLRQILPCISWASGTATCEVQWLKVDNSDQLLLSYNLSTNQVQTATGFNLAIAFGLEFVSAADVHGGRYKCSPMDNENVEEIDVHLIGDQFPLDDGEAIRGNTSTFGLNRKLTLTCPATLNISLTTRAIVLWSYGKPHEKTTTVVGKLTLPDGTRNMSDLGDKGCFGITYEGSLVLNKCSQDSDVRYWCHVFPDGDVVVRSYQDLVSKAVDKSEPFSVVLMVTLCSFIAMIILACVCIVKWRRFKPLPHSGQRIEEYMSVPKMEDDYHLDLTTLISEVKTYVKKELSILPITPWAWDEVDKADMDGLYTPPDLFVNVHSQGGGVRYKLKSESELFTDCISHFASDHVLIQGLSGSGKTTFVHKVATDWALGREQTLLGKKKVVFVLPVKILTTAGKVGEAVVQYILLKDAEISADSINKYCKRNPSDVAIVVDGCKGENDIKNVLKIIKANDLLKCQLVMTIKDAKPPGKLCQEEKLRCITITGFSKANAEVYVQRLLQKTPALIRTSQMIGTASFKGSHENVAKDETNLDDRAHKYSTNGSASYAGAKQTVQSSQATESSPLPTAETELLSQNSCDLQESEVIGEEKNTSKSSDSPQIKNLEVAQTGDAGDSSSSDSEATHQGHYSEGASAGTDQNRLLDYLQAGFLTAEVKCLPVYLSVLCRYFFLTNGRAFKEFHPMGSLFFRLMRHILNTSSSGVLKRGLGFRWIKGKTRVGYQTKFTDDQLLLIQGLGKVAFEQIEKCEKPITFNSGDFEQSIINLAKQTGKLSSDDQELRDLAQTYLNGAIKMGILCRTEQALAKSDNDRGAHKDDSSESLNCSVSFVLEIFEDLCAGIYVNLIREQKQLLVGKIVDLSVHDPKKESAIIFASKNQHGIKVTFAELEIQLKRPMRSPGALATALRFQKIVNFALQLIFEGKQKNDPDEMLHFLGLKGKVCLIGISSHKIRCLSYFLRHAKKSFLKSIELFRIERDAWPKLEEYFDRVEPGVSESIRKTTYKTQLDPETSKQVREKVQSSSKDLPMFPSDQSDTSVLDTVQLFDLQELVESQFGECHSSSAGRILVQSLLRHEKLESIVLNGTILSSENLFALVGGVNKLKHLRQLDLRFNKEFDDDAFRQVAKALNGCRSLIDLRLSLYKVTVNGFQEVGKEMQAWRRLEKLYLLHGTPLNCFVEFLSNSLRYFEGTKCIHISCRDTGEKLPCATADTFMRTVDDPHTLPHLRELVICNIGELKQWAIHRGLQGPQ</sequence>
<dbReference type="GeneID" id="110975455"/>
<evidence type="ECO:0000256" key="2">
    <source>
        <dbReference type="ARBA" id="ARBA00022840"/>
    </source>
</evidence>
<evidence type="ECO:0000256" key="1">
    <source>
        <dbReference type="ARBA" id="ARBA00022741"/>
    </source>
</evidence>
<dbReference type="KEGG" id="aplc:110975455"/>
<dbReference type="InterPro" id="IPR032675">
    <property type="entry name" value="LRR_dom_sf"/>
</dbReference>
<feature type="chain" id="PRO_5044665471" evidence="4">
    <location>
        <begin position="18"/>
        <end position="1513"/>
    </location>
</feature>
<dbReference type="RefSeq" id="XP_022083661.1">
    <property type="nucleotide sequence ID" value="XM_022227969.1"/>
</dbReference>
<keyword evidence="6" id="KW-1185">Reference proteome</keyword>
<dbReference type="Gene3D" id="2.60.40.10">
    <property type="entry name" value="Immunoglobulins"/>
    <property type="match status" value="1"/>
</dbReference>
<dbReference type="OrthoDB" id="8901134at2759"/>
<evidence type="ECO:0000256" key="3">
    <source>
        <dbReference type="SAM" id="MobiDB-lite"/>
    </source>
</evidence>
<protein>
    <submittedName>
        <fullName evidence="7 8">Uncharacterized protein LOC110975455</fullName>
    </submittedName>
</protein>
<feature type="region of interest" description="Disordered" evidence="3">
    <location>
        <begin position="877"/>
        <end position="903"/>
    </location>
</feature>
<accession>A0A8B7XTV5</accession>
<dbReference type="PROSITE" id="PS50835">
    <property type="entry name" value="IG_LIKE"/>
    <property type="match status" value="1"/>
</dbReference>
<dbReference type="InterPro" id="IPR007111">
    <property type="entry name" value="NACHT_NTPase"/>
</dbReference>
<dbReference type="InterPro" id="IPR003599">
    <property type="entry name" value="Ig_sub"/>
</dbReference>
<evidence type="ECO:0000313" key="8">
    <source>
        <dbReference type="RefSeq" id="XP_022083662.1"/>
    </source>
</evidence>
<feature type="domain" description="Ig-like" evidence="5">
    <location>
        <begin position="141"/>
        <end position="234"/>
    </location>
</feature>
<evidence type="ECO:0000259" key="5">
    <source>
        <dbReference type="PROSITE" id="PS50835"/>
    </source>
</evidence>
<gene>
    <name evidence="7 8" type="primary">LOC110975455</name>
</gene>
<dbReference type="Gene3D" id="3.80.10.10">
    <property type="entry name" value="Ribonuclease Inhibitor"/>
    <property type="match status" value="1"/>
</dbReference>
<feature type="signal peptide" evidence="4">
    <location>
        <begin position="1"/>
        <end position="17"/>
    </location>
</feature>
<evidence type="ECO:0000313" key="6">
    <source>
        <dbReference type="Proteomes" id="UP000694845"/>
    </source>
</evidence>
<feature type="compositionally biased region" description="Basic and acidic residues" evidence="3">
    <location>
        <begin position="789"/>
        <end position="806"/>
    </location>
</feature>
<dbReference type="SMART" id="SM00409">
    <property type="entry name" value="IG"/>
    <property type="match status" value="4"/>
</dbReference>
<organism evidence="6 8">
    <name type="scientific">Acanthaster planci</name>
    <name type="common">Crown-of-thorns starfish</name>
    <dbReference type="NCBI Taxonomy" id="133434"/>
    <lineage>
        <taxon>Eukaryota</taxon>
        <taxon>Metazoa</taxon>
        <taxon>Echinodermata</taxon>
        <taxon>Eleutherozoa</taxon>
        <taxon>Asterozoa</taxon>
        <taxon>Asteroidea</taxon>
        <taxon>Valvatacea</taxon>
        <taxon>Valvatida</taxon>
        <taxon>Acanthasteridae</taxon>
        <taxon>Acanthaster</taxon>
    </lineage>
</organism>
<dbReference type="SUPFAM" id="SSF48726">
    <property type="entry name" value="Immunoglobulin"/>
    <property type="match status" value="1"/>
</dbReference>
<keyword evidence="4" id="KW-0732">Signal</keyword>
<dbReference type="Gene3D" id="3.40.50.300">
    <property type="entry name" value="P-loop containing nucleotide triphosphate hydrolases"/>
    <property type="match status" value="1"/>
</dbReference>
<dbReference type="InterPro" id="IPR027417">
    <property type="entry name" value="P-loop_NTPase"/>
</dbReference>
<proteinExistence type="predicted"/>
<dbReference type="InterPro" id="IPR036179">
    <property type="entry name" value="Ig-like_dom_sf"/>
</dbReference>
<dbReference type="PANTHER" id="PTHR46312:SF2">
    <property type="entry name" value="NUCLEOTIDE-BINDING OLIGOMERIZATION DOMAIN-CONTAINING PROTEIN 2-LIKE"/>
    <property type="match status" value="1"/>
</dbReference>
<keyword evidence="1" id="KW-0547">Nucleotide-binding</keyword>
<dbReference type="PANTHER" id="PTHR46312">
    <property type="entry name" value="NACHT DOMAIN-CONTAINING PROTEIN"/>
    <property type="match status" value="1"/>
</dbReference>
<dbReference type="Proteomes" id="UP000694845">
    <property type="component" value="Unplaced"/>
</dbReference>